<reference evidence="1 2" key="1">
    <citation type="submission" date="2017-01" db="EMBL/GenBank/DDBJ databases">
        <title>The cable genome- insights into the physiology and evolution of filamentous bacteria capable of sulfide oxidation via long distance electron transfer.</title>
        <authorList>
            <person name="Schreiber L."/>
            <person name="Bjerg J.T."/>
            <person name="Boggild A."/>
            <person name="Van De Vossenberg J."/>
            <person name="Meysman F."/>
            <person name="Nielsen L.P."/>
            <person name="Schramm A."/>
            <person name="Kjeldsen K.U."/>
        </authorList>
    </citation>
    <scope>NUCLEOTIDE SEQUENCE [LARGE SCALE GENOMIC DNA]</scope>
    <source>
        <strain evidence="1">MCF</strain>
    </source>
</reference>
<protein>
    <submittedName>
        <fullName evidence="1">Uncharacterized protein</fullName>
    </submittedName>
</protein>
<name>A0A3S3RTG1_9BACT</name>
<gene>
    <name evidence="1" type="ORF">H206_06257</name>
</gene>
<dbReference type="Proteomes" id="UP000287853">
    <property type="component" value="Unassembled WGS sequence"/>
</dbReference>
<evidence type="ECO:0000313" key="1">
    <source>
        <dbReference type="EMBL" id="RWX47598.1"/>
    </source>
</evidence>
<proteinExistence type="predicted"/>
<keyword evidence="2" id="KW-1185">Reference proteome</keyword>
<sequence>MSFAETVHVSTLLINQEVPDIVTCTPEELLVA</sequence>
<evidence type="ECO:0000313" key="2">
    <source>
        <dbReference type="Proteomes" id="UP000287853"/>
    </source>
</evidence>
<dbReference type="EMBL" id="MTKO01000031">
    <property type="protein sequence ID" value="RWX47598.1"/>
    <property type="molecule type" value="Genomic_DNA"/>
</dbReference>
<organism evidence="1 2">
    <name type="scientific">Candidatus Electrothrix aarhusensis</name>
    <dbReference type="NCBI Taxonomy" id="1859131"/>
    <lineage>
        <taxon>Bacteria</taxon>
        <taxon>Pseudomonadati</taxon>
        <taxon>Thermodesulfobacteriota</taxon>
        <taxon>Desulfobulbia</taxon>
        <taxon>Desulfobulbales</taxon>
        <taxon>Desulfobulbaceae</taxon>
        <taxon>Candidatus Electrothrix</taxon>
    </lineage>
</organism>
<dbReference type="AlphaFoldDB" id="A0A3S3RTG1"/>
<comment type="caution">
    <text evidence="1">The sequence shown here is derived from an EMBL/GenBank/DDBJ whole genome shotgun (WGS) entry which is preliminary data.</text>
</comment>
<accession>A0A3S3RTG1</accession>